<sequence length="46" mass="5219">MDGNTLLYENNKGKRGSLQDTKLIAFITFLSDHWKGLQKYSSKLSA</sequence>
<evidence type="ECO:0000313" key="1">
    <source>
        <dbReference type="EMBL" id="WYY01053.1"/>
    </source>
</evidence>
<name>A0AAX4NIK4_9ARCH</name>
<dbReference type="GeneID" id="95968387"/>
<dbReference type="Proteomes" id="UP001451606">
    <property type="component" value="Chromosome"/>
</dbReference>
<dbReference type="KEGG" id="omr:OXIME_001649"/>
<proteinExistence type="predicted"/>
<evidence type="ECO:0000313" key="2">
    <source>
        <dbReference type="Proteomes" id="UP001451606"/>
    </source>
</evidence>
<dbReference type="EMBL" id="CP133772">
    <property type="protein sequence ID" value="WYY01053.1"/>
    <property type="molecule type" value="Genomic_DNA"/>
</dbReference>
<protein>
    <recommendedName>
        <fullName evidence="3">Transposase</fullName>
    </recommendedName>
</protein>
<accession>A0AAX4NIK4</accession>
<gene>
    <name evidence="1" type="ORF">OXIME_001649</name>
</gene>
<reference evidence="1 2" key="1">
    <citation type="submission" date="2023-09" db="EMBL/GenBank/DDBJ databases">
        <authorList>
            <person name="Golyshina O.V."/>
            <person name="Lunev E.A."/>
            <person name="Bargiela R."/>
            <person name="Gaines M.C."/>
            <person name="Daum B."/>
            <person name="Bale N.J."/>
            <person name="Koenen M."/>
            <person name="Sinninghe Damst J.S."/>
            <person name="Yakimov M."/>
            <person name="Golyshin P.N."/>
        </authorList>
    </citation>
    <scope>NUCLEOTIDE SEQUENCE [LARGE SCALE GENOMIC DNA]</scope>
    <source>
        <strain evidence="1 2">M1</strain>
    </source>
</reference>
<evidence type="ECO:0008006" key="3">
    <source>
        <dbReference type="Google" id="ProtNLM"/>
    </source>
</evidence>
<dbReference type="AlphaFoldDB" id="A0AAX4NIK4"/>
<keyword evidence="2" id="KW-1185">Reference proteome</keyword>
<organism evidence="1 2">
    <name type="scientific">Oxyplasma meridianum</name>
    <dbReference type="NCBI Taxonomy" id="3073602"/>
    <lineage>
        <taxon>Archaea</taxon>
        <taxon>Methanobacteriati</taxon>
        <taxon>Thermoplasmatota</taxon>
        <taxon>Thermoplasmata</taxon>
        <taxon>Thermoplasmatales</taxon>
        <taxon>Thermoplasmataceae</taxon>
        <taxon>Oxyplasma</taxon>
    </lineage>
</organism>
<dbReference type="RefSeq" id="WP_393971374.1">
    <property type="nucleotide sequence ID" value="NZ_CP133772.1"/>
</dbReference>